<dbReference type="AlphaFoldDB" id="F8AE39"/>
<organism evidence="12 13">
    <name type="scientific">Thermodesulfatator indicus (strain DSM 15286 / JCM 11887 / CIR29812)</name>
    <dbReference type="NCBI Taxonomy" id="667014"/>
    <lineage>
        <taxon>Bacteria</taxon>
        <taxon>Pseudomonadati</taxon>
        <taxon>Thermodesulfobacteriota</taxon>
        <taxon>Thermodesulfobacteria</taxon>
        <taxon>Thermodesulfobacteriales</taxon>
        <taxon>Thermodesulfatatoraceae</taxon>
        <taxon>Thermodesulfatator</taxon>
    </lineage>
</organism>
<dbReference type="PaxDb" id="667014-Thein_0089"/>
<feature type="domain" description="OmpA-like" evidence="11">
    <location>
        <begin position="89"/>
        <end position="204"/>
    </location>
</feature>
<dbReference type="PRINTS" id="PR01021">
    <property type="entry name" value="OMPADOMAIN"/>
</dbReference>
<proteinExistence type="inferred from homology"/>
<dbReference type="STRING" id="667014.Thein_0089"/>
<dbReference type="FunCoup" id="F8AE39">
    <property type="interactions" value="77"/>
</dbReference>
<evidence type="ECO:0000256" key="1">
    <source>
        <dbReference type="ARBA" id="ARBA00022618"/>
    </source>
</evidence>
<dbReference type="SUPFAM" id="SSF103088">
    <property type="entry name" value="OmpA-like"/>
    <property type="match status" value="1"/>
</dbReference>
<dbReference type="GO" id="GO:0051301">
    <property type="term" value="P:cell division"/>
    <property type="evidence" value="ECO:0007669"/>
    <property type="project" value="UniProtKB-KW"/>
</dbReference>
<dbReference type="Gene3D" id="3.30.1330.60">
    <property type="entry name" value="OmpA-like domain"/>
    <property type="match status" value="1"/>
</dbReference>
<dbReference type="Proteomes" id="UP000006793">
    <property type="component" value="Chromosome"/>
</dbReference>
<dbReference type="InterPro" id="IPR039001">
    <property type="entry name" value="Pal"/>
</dbReference>
<keyword evidence="5 8" id="KW-0998">Cell outer membrane</keyword>
<comment type="subcellular location">
    <subcellularLocation>
        <location evidence="8">Cell outer membrane</location>
        <topology evidence="8">Lipid-anchor</topology>
    </subcellularLocation>
</comment>
<name>F8AE39_THEID</name>
<keyword evidence="1" id="KW-0132">Cell division</keyword>
<dbReference type="eggNOG" id="COG2885">
    <property type="taxonomic scope" value="Bacteria"/>
</dbReference>
<comment type="similarity">
    <text evidence="8">Belongs to the Pal lipoprotein family.</text>
</comment>
<keyword evidence="7" id="KW-0131">Cell cycle</keyword>
<feature type="signal peptide" evidence="10">
    <location>
        <begin position="1"/>
        <end position="22"/>
    </location>
</feature>
<dbReference type="KEGG" id="tid:Thein_0089"/>
<dbReference type="PROSITE" id="PS51257">
    <property type="entry name" value="PROKAR_LIPOPROTEIN"/>
    <property type="match status" value="1"/>
</dbReference>
<dbReference type="RefSeq" id="WP_013906721.1">
    <property type="nucleotide sequence ID" value="NC_015681.1"/>
</dbReference>
<evidence type="ECO:0000313" key="12">
    <source>
        <dbReference type="EMBL" id="AEH43974.1"/>
    </source>
</evidence>
<feature type="chain" id="PRO_5003373772" description="Peptidoglycan-associated lipoprotein" evidence="10">
    <location>
        <begin position="23"/>
        <end position="204"/>
    </location>
</feature>
<dbReference type="HOGENOM" id="CLU_016890_9_0_0"/>
<evidence type="ECO:0000256" key="7">
    <source>
        <dbReference type="ARBA" id="ARBA00023306"/>
    </source>
</evidence>
<keyword evidence="6 8" id="KW-0449">Lipoprotein</keyword>
<dbReference type="NCBIfam" id="TIGR02802">
    <property type="entry name" value="Pal_lipo"/>
    <property type="match status" value="1"/>
</dbReference>
<evidence type="ECO:0000256" key="2">
    <source>
        <dbReference type="ARBA" id="ARBA00022729"/>
    </source>
</evidence>
<feature type="compositionally biased region" description="Basic and acidic residues" evidence="9">
    <location>
        <begin position="36"/>
        <end position="51"/>
    </location>
</feature>
<evidence type="ECO:0000256" key="3">
    <source>
        <dbReference type="ARBA" id="ARBA00023136"/>
    </source>
</evidence>
<dbReference type="InterPro" id="IPR014169">
    <property type="entry name" value="Pal_lipo_C"/>
</dbReference>
<dbReference type="InterPro" id="IPR006665">
    <property type="entry name" value="OmpA-like"/>
</dbReference>
<dbReference type="EMBL" id="CP002683">
    <property type="protein sequence ID" value="AEH43974.1"/>
    <property type="molecule type" value="Genomic_DNA"/>
</dbReference>
<evidence type="ECO:0000259" key="11">
    <source>
        <dbReference type="PROSITE" id="PS51123"/>
    </source>
</evidence>
<dbReference type="InParanoid" id="F8AE39"/>
<accession>F8AE39</accession>
<dbReference type="InterPro" id="IPR006664">
    <property type="entry name" value="OMP_bac"/>
</dbReference>
<feature type="region of interest" description="Disordered" evidence="9">
    <location>
        <begin position="27"/>
        <end position="61"/>
    </location>
</feature>
<evidence type="ECO:0000256" key="4">
    <source>
        <dbReference type="ARBA" id="ARBA00023139"/>
    </source>
</evidence>
<dbReference type="GO" id="GO:0009279">
    <property type="term" value="C:cell outer membrane"/>
    <property type="evidence" value="ECO:0007669"/>
    <property type="project" value="UniProtKB-SubCell"/>
</dbReference>
<dbReference type="CDD" id="cd07185">
    <property type="entry name" value="OmpA_C-like"/>
    <property type="match status" value="1"/>
</dbReference>
<keyword evidence="13" id="KW-1185">Reference proteome</keyword>
<evidence type="ECO:0000256" key="10">
    <source>
        <dbReference type="SAM" id="SignalP"/>
    </source>
</evidence>
<evidence type="ECO:0000313" key="13">
    <source>
        <dbReference type="Proteomes" id="UP000006793"/>
    </source>
</evidence>
<dbReference type="PANTHER" id="PTHR30329:SF21">
    <property type="entry name" value="LIPOPROTEIN YIAD-RELATED"/>
    <property type="match status" value="1"/>
</dbReference>
<reference evidence="12 13" key="2">
    <citation type="journal article" date="2012" name="Stand. Genomic Sci.">
        <title>Complete genome sequence of the thermophilic sulfate-reducing ocean bacterium Thermodesulfatator indicus type strain (CIR29812(T)).</title>
        <authorList>
            <person name="Anderson I."/>
            <person name="Saunders E."/>
            <person name="Lapidus A."/>
            <person name="Nolan M."/>
            <person name="Lucas S."/>
            <person name="Tice H."/>
            <person name="Del Rio T.G."/>
            <person name="Cheng J.F."/>
            <person name="Han C."/>
            <person name="Tapia R."/>
            <person name="Goodwin L.A."/>
            <person name="Pitluck S."/>
            <person name="Liolios K."/>
            <person name="Mavromatis K."/>
            <person name="Pagani I."/>
            <person name="Ivanova N."/>
            <person name="Mikhailova N."/>
            <person name="Pati A."/>
            <person name="Chen A."/>
            <person name="Palaniappan K."/>
            <person name="Land M."/>
            <person name="Hauser L."/>
            <person name="Jeffries C.D."/>
            <person name="Chang Y.J."/>
            <person name="Brambilla E.M."/>
            <person name="Rohde M."/>
            <person name="Spring S."/>
            <person name="Goker M."/>
            <person name="Detter J.C."/>
            <person name="Woyke T."/>
            <person name="Bristow J."/>
            <person name="Eisen J.A."/>
            <person name="Markowitz V."/>
            <person name="Hugenholtz P."/>
            <person name="Kyrpides N.C."/>
            <person name="Klenk H.P."/>
        </authorList>
    </citation>
    <scope>NUCLEOTIDE SEQUENCE [LARGE SCALE GENOMIC DNA]</scope>
    <source>
        <strain evidence="13">DSM 15286 / JCM 11887 / CIR29812</strain>
    </source>
</reference>
<dbReference type="HAMAP" id="MF_02204">
    <property type="entry name" value="Pal"/>
    <property type="match status" value="1"/>
</dbReference>
<keyword evidence="3 8" id="KW-0472">Membrane</keyword>
<gene>
    <name evidence="8" type="primary">pal</name>
    <name evidence="12" type="ordered locus">Thein_0089</name>
</gene>
<evidence type="ECO:0000256" key="6">
    <source>
        <dbReference type="ARBA" id="ARBA00023288"/>
    </source>
</evidence>
<dbReference type="InterPro" id="IPR050330">
    <property type="entry name" value="Bact_OuterMem_StrucFunc"/>
</dbReference>
<dbReference type="InterPro" id="IPR036737">
    <property type="entry name" value="OmpA-like_sf"/>
</dbReference>
<evidence type="ECO:0000256" key="5">
    <source>
        <dbReference type="ARBA" id="ARBA00023237"/>
    </source>
</evidence>
<evidence type="ECO:0000256" key="9">
    <source>
        <dbReference type="SAM" id="MobiDB-lite"/>
    </source>
</evidence>
<sequence length="204" mass="23361">MKKLNLLLILMVGLFVVSCAKKEIPTGVEEAPPPAVKKESAPQTKPAEEAKVPSQETPKLSEPPIFEEVGLEPQNPEWIDAHREELLLYGRSTRPFKAIFFDFDSYYIRDDMKDRLQENARFLLENPEIKVELQGNCDERGSSEYNLALGEKRALAVKRYLINLGVSPERLITVSFGEERPLDPRHNEEAWALNRRVDFVVIKK</sequence>
<keyword evidence="2 8" id="KW-0732">Signal</keyword>
<dbReference type="PANTHER" id="PTHR30329">
    <property type="entry name" value="STATOR ELEMENT OF FLAGELLAR MOTOR COMPLEX"/>
    <property type="match status" value="1"/>
</dbReference>
<protein>
    <recommendedName>
        <fullName evidence="8">Peptidoglycan-associated lipoprotein</fullName>
        <shortName evidence="8">PAL</shortName>
    </recommendedName>
</protein>
<evidence type="ECO:0000256" key="8">
    <source>
        <dbReference type="HAMAP-Rule" id="MF_02204"/>
    </source>
</evidence>
<dbReference type="PROSITE" id="PS51123">
    <property type="entry name" value="OMPA_2"/>
    <property type="match status" value="1"/>
</dbReference>
<dbReference type="Pfam" id="PF00691">
    <property type="entry name" value="OmpA"/>
    <property type="match status" value="1"/>
</dbReference>
<keyword evidence="4 8" id="KW-0564">Palmitate</keyword>
<reference evidence="13" key="1">
    <citation type="submission" date="2011-04" db="EMBL/GenBank/DDBJ databases">
        <title>The complete genome of Thermodesulfatator indicus DSM 15286.</title>
        <authorList>
            <person name="Lucas S."/>
            <person name="Copeland A."/>
            <person name="Lapidus A."/>
            <person name="Bruce D."/>
            <person name="Goodwin L."/>
            <person name="Pitluck S."/>
            <person name="Peters L."/>
            <person name="Kyrpides N."/>
            <person name="Mavromatis K."/>
            <person name="Pagani I."/>
            <person name="Ivanova N."/>
            <person name="Saunders L."/>
            <person name="Detter J.C."/>
            <person name="Tapia R."/>
            <person name="Han C."/>
            <person name="Land M."/>
            <person name="Hauser L."/>
            <person name="Markowitz V."/>
            <person name="Cheng J.-F."/>
            <person name="Hugenholtz P."/>
            <person name="Woyke T."/>
            <person name="Wu D."/>
            <person name="Spring S."/>
            <person name="Schroeder M."/>
            <person name="Brambilla E."/>
            <person name="Klenk H.-P."/>
            <person name="Eisen J.A."/>
        </authorList>
    </citation>
    <scope>NUCLEOTIDE SEQUENCE [LARGE SCALE GENOMIC DNA]</scope>
    <source>
        <strain evidence="13">DSM 15286 / JCM 11887 / CIR29812</strain>
    </source>
</reference>